<protein>
    <recommendedName>
        <fullName evidence="1">VOC domain-containing protein</fullName>
    </recommendedName>
</protein>
<dbReference type="Gene3D" id="3.10.180.10">
    <property type="entry name" value="2,3-Dihydroxybiphenyl 1,2-Dioxygenase, domain 1"/>
    <property type="match status" value="1"/>
</dbReference>
<dbReference type="PANTHER" id="PTHR33993">
    <property type="entry name" value="GLYOXALASE-RELATED"/>
    <property type="match status" value="1"/>
</dbReference>
<reference evidence="2 3" key="1">
    <citation type="submission" date="2019-02" db="EMBL/GenBank/DDBJ databases">
        <title>Genomic Encyclopedia of Type Strains, Phase IV (KMG-IV): sequencing the most valuable type-strain genomes for metagenomic binning, comparative biology and taxonomic classification.</title>
        <authorList>
            <person name="Goeker M."/>
        </authorList>
    </citation>
    <scope>NUCLEOTIDE SEQUENCE [LARGE SCALE GENOMIC DNA]</scope>
    <source>
        <strain evidence="2 3">DSM 19570</strain>
    </source>
</reference>
<dbReference type="RefSeq" id="WP_130432610.1">
    <property type="nucleotide sequence ID" value="NZ_SHKP01000006.1"/>
</dbReference>
<evidence type="ECO:0000313" key="3">
    <source>
        <dbReference type="Proteomes" id="UP000293671"/>
    </source>
</evidence>
<dbReference type="CDD" id="cd07247">
    <property type="entry name" value="SgaA_N_like"/>
    <property type="match status" value="1"/>
</dbReference>
<dbReference type="Pfam" id="PF00903">
    <property type="entry name" value="Glyoxalase"/>
    <property type="match status" value="1"/>
</dbReference>
<feature type="domain" description="VOC" evidence="1">
    <location>
        <begin position="9"/>
        <end position="124"/>
    </location>
</feature>
<evidence type="ECO:0000313" key="2">
    <source>
        <dbReference type="EMBL" id="RZT98139.1"/>
    </source>
</evidence>
<sequence length="130" mass="13711">MEVFQTHGAFSWNELMTSDPEAAMGFYKSLLGWSIETMHMPSGPYHVIKVGDASIGGIMKTPPEAGPMPPAWGGYVTVDNVDALVAKVPGLGGKVFVAPTDIPGVGRFSVIADPQGAVLNLITYEAPAHK</sequence>
<evidence type="ECO:0000259" key="1">
    <source>
        <dbReference type="PROSITE" id="PS51819"/>
    </source>
</evidence>
<organism evidence="2 3">
    <name type="scientific">Rivibacter subsaxonicus</name>
    <dbReference type="NCBI Taxonomy" id="457575"/>
    <lineage>
        <taxon>Bacteria</taxon>
        <taxon>Pseudomonadati</taxon>
        <taxon>Pseudomonadota</taxon>
        <taxon>Betaproteobacteria</taxon>
        <taxon>Burkholderiales</taxon>
        <taxon>Rivibacter</taxon>
    </lineage>
</organism>
<dbReference type="Proteomes" id="UP000293671">
    <property type="component" value="Unassembled WGS sequence"/>
</dbReference>
<dbReference type="EMBL" id="SHKP01000006">
    <property type="protein sequence ID" value="RZT98139.1"/>
    <property type="molecule type" value="Genomic_DNA"/>
</dbReference>
<dbReference type="PANTHER" id="PTHR33993:SF14">
    <property type="entry name" value="GB|AAF24581.1"/>
    <property type="match status" value="1"/>
</dbReference>
<dbReference type="InterPro" id="IPR052164">
    <property type="entry name" value="Anthracycline_SecMetBiosynth"/>
</dbReference>
<accession>A0A4Q7VP61</accession>
<keyword evidence="3" id="KW-1185">Reference proteome</keyword>
<dbReference type="InterPro" id="IPR029068">
    <property type="entry name" value="Glyas_Bleomycin-R_OHBP_Dase"/>
</dbReference>
<dbReference type="InterPro" id="IPR037523">
    <property type="entry name" value="VOC_core"/>
</dbReference>
<dbReference type="PROSITE" id="PS51819">
    <property type="entry name" value="VOC"/>
    <property type="match status" value="1"/>
</dbReference>
<gene>
    <name evidence="2" type="ORF">EV670_2547</name>
</gene>
<comment type="caution">
    <text evidence="2">The sequence shown here is derived from an EMBL/GenBank/DDBJ whole genome shotgun (WGS) entry which is preliminary data.</text>
</comment>
<dbReference type="OrthoDB" id="9793039at2"/>
<dbReference type="SUPFAM" id="SSF54593">
    <property type="entry name" value="Glyoxalase/Bleomycin resistance protein/Dihydroxybiphenyl dioxygenase"/>
    <property type="match status" value="1"/>
</dbReference>
<proteinExistence type="predicted"/>
<dbReference type="InterPro" id="IPR004360">
    <property type="entry name" value="Glyas_Fos-R_dOase_dom"/>
</dbReference>
<name>A0A4Q7VP61_9BURK</name>
<dbReference type="AlphaFoldDB" id="A0A4Q7VP61"/>